<evidence type="ECO:0000313" key="1">
    <source>
        <dbReference type="EMBL" id="KAF7339088.1"/>
    </source>
</evidence>
<organism evidence="1 2">
    <name type="scientific">Mycena venus</name>
    <dbReference type="NCBI Taxonomy" id="2733690"/>
    <lineage>
        <taxon>Eukaryota</taxon>
        <taxon>Fungi</taxon>
        <taxon>Dikarya</taxon>
        <taxon>Basidiomycota</taxon>
        <taxon>Agaricomycotina</taxon>
        <taxon>Agaricomycetes</taxon>
        <taxon>Agaricomycetidae</taxon>
        <taxon>Agaricales</taxon>
        <taxon>Marasmiineae</taxon>
        <taxon>Mycenaceae</taxon>
        <taxon>Mycena</taxon>
    </lineage>
</organism>
<comment type="caution">
    <text evidence="1">The sequence shown here is derived from an EMBL/GenBank/DDBJ whole genome shotgun (WGS) entry which is preliminary data.</text>
</comment>
<dbReference type="EMBL" id="JACAZI010000020">
    <property type="protein sequence ID" value="KAF7339088.1"/>
    <property type="molecule type" value="Genomic_DNA"/>
</dbReference>
<dbReference type="Proteomes" id="UP000620124">
    <property type="component" value="Unassembled WGS sequence"/>
</dbReference>
<protein>
    <submittedName>
        <fullName evidence="1">Uncharacterized protein</fullName>
    </submittedName>
</protein>
<proteinExistence type="predicted"/>
<keyword evidence="2" id="KW-1185">Reference proteome</keyword>
<sequence>MQAPRDKASVEEWQEELHTRFEAPQFRKGVLCAVDNEDPLLVDVPMYHGVPYNDVVVRDLWVHAWVPTNDTGITDLRACMAVVAAYQDVVLEHPYTIVYYPPSSFHTTPKKRVINATVADFEEALAVAKWAISTGLLVGYRHVVATLPA</sequence>
<accession>A0A8H7CKW5</accession>
<name>A0A8H7CKW5_9AGAR</name>
<dbReference type="AlphaFoldDB" id="A0A8H7CKW5"/>
<reference evidence="1" key="1">
    <citation type="submission" date="2020-05" db="EMBL/GenBank/DDBJ databases">
        <title>Mycena genomes resolve the evolution of fungal bioluminescence.</title>
        <authorList>
            <person name="Tsai I.J."/>
        </authorList>
    </citation>
    <scope>NUCLEOTIDE SEQUENCE</scope>
    <source>
        <strain evidence="1">CCC161011</strain>
    </source>
</reference>
<evidence type="ECO:0000313" key="2">
    <source>
        <dbReference type="Proteomes" id="UP000620124"/>
    </source>
</evidence>
<gene>
    <name evidence="1" type="ORF">MVEN_01985200</name>
</gene>